<keyword evidence="4" id="KW-1185">Reference proteome</keyword>
<feature type="region of interest" description="Disordered" evidence="1">
    <location>
        <begin position="248"/>
        <end position="291"/>
    </location>
</feature>
<sequence length="291" mass="31266">MVSIPLPELLVGRGQAAVADSFDQQSMQDMNRWAVRQDGSEGQGFLLSTAISASTSSTVMEHENNESSLSMPLPNDINSVTSSLRARNGFGPIFEGGPSIVVAVVFVAIIGLSGIAFFTAWYIREGPRCRRRSLGVGYEHFAESDVSLAEDTGHALDYFLLHDVPPERAPVVPSQSSSPSITDACDGSVNRTGKTKPAGVCYINKRNGIERGREQVAVKATIEQSCSFIATCAQVIQGDCQQNTHQLAQPQEKPTAFAQSTAHSAPISDSRGSTTEHPSEKRKSSKHETTL</sequence>
<keyword evidence="2" id="KW-1133">Transmembrane helix</keyword>
<evidence type="ECO:0000256" key="2">
    <source>
        <dbReference type="SAM" id="Phobius"/>
    </source>
</evidence>
<reference evidence="3 4" key="1">
    <citation type="journal article" date="2013" name="PLoS ONE">
        <title>Genomic and secretomic analyses reveal unique features of the lignocellulolytic enzyme system of Penicillium decumbens.</title>
        <authorList>
            <person name="Liu G."/>
            <person name="Zhang L."/>
            <person name="Wei X."/>
            <person name="Zou G."/>
            <person name="Qin Y."/>
            <person name="Ma L."/>
            <person name="Li J."/>
            <person name="Zheng H."/>
            <person name="Wang S."/>
            <person name="Wang C."/>
            <person name="Xun L."/>
            <person name="Zhao G.-P."/>
            <person name="Zhou Z."/>
            <person name="Qu Y."/>
        </authorList>
    </citation>
    <scope>NUCLEOTIDE SEQUENCE [LARGE SCALE GENOMIC DNA]</scope>
    <source>
        <strain evidence="4">114-2 / CGMCC 5302</strain>
    </source>
</reference>
<feature type="compositionally biased region" description="Basic and acidic residues" evidence="1">
    <location>
        <begin position="277"/>
        <end position="291"/>
    </location>
</feature>
<dbReference type="Proteomes" id="UP000019376">
    <property type="component" value="Unassembled WGS sequence"/>
</dbReference>
<dbReference type="STRING" id="933388.S7ZP10"/>
<organism evidence="3 4">
    <name type="scientific">Penicillium oxalicum (strain 114-2 / CGMCC 5302)</name>
    <name type="common">Penicillium decumbens</name>
    <dbReference type="NCBI Taxonomy" id="933388"/>
    <lineage>
        <taxon>Eukaryota</taxon>
        <taxon>Fungi</taxon>
        <taxon>Dikarya</taxon>
        <taxon>Ascomycota</taxon>
        <taxon>Pezizomycotina</taxon>
        <taxon>Eurotiomycetes</taxon>
        <taxon>Eurotiomycetidae</taxon>
        <taxon>Eurotiales</taxon>
        <taxon>Aspergillaceae</taxon>
        <taxon>Penicillium</taxon>
    </lineage>
</organism>
<dbReference type="EMBL" id="KB644414">
    <property type="protein sequence ID" value="EPS32119.1"/>
    <property type="molecule type" value="Genomic_DNA"/>
</dbReference>
<protein>
    <submittedName>
        <fullName evidence="3">Uncharacterized protein</fullName>
    </submittedName>
</protein>
<proteinExistence type="predicted"/>
<gene>
    <name evidence="3" type="ORF">PDE_07078</name>
</gene>
<dbReference type="HOGENOM" id="CLU_956781_0_0_1"/>
<evidence type="ECO:0000313" key="3">
    <source>
        <dbReference type="EMBL" id="EPS32119.1"/>
    </source>
</evidence>
<feature type="transmembrane region" description="Helical" evidence="2">
    <location>
        <begin position="100"/>
        <end position="123"/>
    </location>
</feature>
<evidence type="ECO:0000256" key="1">
    <source>
        <dbReference type="SAM" id="MobiDB-lite"/>
    </source>
</evidence>
<evidence type="ECO:0000313" key="4">
    <source>
        <dbReference type="Proteomes" id="UP000019376"/>
    </source>
</evidence>
<feature type="region of interest" description="Disordered" evidence="1">
    <location>
        <begin position="169"/>
        <end position="190"/>
    </location>
</feature>
<keyword evidence="2" id="KW-0472">Membrane</keyword>
<name>S7ZP10_PENO1</name>
<feature type="compositionally biased region" description="Low complexity" evidence="1">
    <location>
        <begin position="170"/>
        <end position="180"/>
    </location>
</feature>
<keyword evidence="2" id="KW-0812">Transmembrane</keyword>
<accession>S7ZP10</accession>
<dbReference type="AlphaFoldDB" id="S7ZP10"/>